<dbReference type="GO" id="GO:0016757">
    <property type="term" value="F:glycosyltransferase activity"/>
    <property type="evidence" value="ECO:0007669"/>
    <property type="project" value="InterPro"/>
</dbReference>
<dbReference type="PANTHER" id="PTHR47483">
    <property type="entry name" value="BETA-ARABINOFURANOSYLTRANSFERASE RAY1"/>
    <property type="match status" value="1"/>
</dbReference>
<dbReference type="EMBL" id="JAQMWT010000570">
    <property type="protein sequence ID" value="KAJ8599367.1"/>
    <property type="molecule type" value="Genomic_DNA"/>
</dbReference>
<protein>
    <recommendedName>
        <fullName evidence="2">Nucleotide-diphospho-sugar transferase domain-containing protein</fullName>
    </recommendedName>
</protein>
<keyword evidence="1" id="KW-0732">Signal</keyword>
<dbReference type="PANTHER" id="PTHR47483:SF1">
    <property type="entry name" value="BETA-ARABINOFURANOSYLTRANSFERASE RAY1"/>
    <property type="match status" value="1"/>
</dbReference>
<keyword evidence="4" id="KW-1185">Reference proteome</keyword>
<feature type="domain" description="Nucleotide-diphospho-sugar transferase" evidence="2">
    <location>
        <begin position="98"/>
        <end position="347"/>
    </location>
</feature>
<reference evidence="3" key="1">
    <citation type="submission" date="2023-01" db="EMBL/GenBank/DDBJ databases">
        <title>Metagenome sequencing of chrysophaentin producing Chrysophaeum taylorii.</title>
        <authorList>
            <person name="Davison J."/>
            <person name="Bewley C."/>
        </authorList>
    </citation>
    <scope>NUCLEOTIDE SEQUENCE</scope>
    <source>
        <strain evidence="3">NIES-1699</strain>
    </source>
</reference>
<dbReference type="Pfam" id="PF03407">
    <property type="entry name" value="Nucleotid_trans"/>
    <property type="match status" value="1"/>
</dbReference>
<dbReference type="InterPro" id="IPR005069">
    <property type="entry name" value="Nucl-diP-sugar_transferase"/>
</dbReference>
<dbReference type="InterPro" id="IPR044575">
    <property type="entry name" value="RAY1-like"/>
</dbReference>
<name>A0AAD7XFI1_9STRA</name>
<evidence type="ECO:0000259" key="2">
    <source>
        <dbReference type="Pfam" id="PF03407"/>
    </source>
</evidence>
<dbReference type="Proteomes" id="UP001230188">
    <property type="component" value="Unassembled WGS sequence"/>
</dbReference>
<feature type="signal peptide" evidence="1">
    <location>
        <begin position="1"/>
        <end position="15"/>
    </location>
</feature>
<proteinExistence type="predicted"/>
<evidence type="ECO:0000313" key="3">
    <source>
        <dbReference type="EMBL" id="KAJ8599367.1"/>
    </source>
</evidence>
<sequence>MSFVVLALGCASVASEIATNPGPEHASARAARAQRQLLSAMNHTLDGKALFENQFPRVLHATAKQPYNLVLLTVADKGSLEFVANFYCNMKRIGVDYSVLASMDDKMYDWALRQGIPTFFSGWVTDTDATESGHDNEQYVFGSQGFRSVTKFKSLVVLELVKLNFTVLLSDVDVVWVRDPLSFFWRRLATQHMFIQSNSPRLPGGNRLTFNFSRGPVTLTHEDDLTLPNRLNSGIYLIPGTQDAISAMTEITNHAKASPYSEQPSFQIVLCKTPGFKVSNSSCFYERDDFKLTVNILDRMQFPSGAVFATEAARLIEDATVHNALAISPPLYALHYNWILGHAEKRRLIDQSNFWLLNHEGTTCIDPSLTKGESHSSL</sequence>
<evidence type="ECO:0000313" key="4">
    <source>
        <dbReference type="Proteomes" id="UP001230188"/>
    </source>
</evidence>
<comment type="caution">
    <text evidence="3">The sequence shown here is derived from an EMBL/GenBank/DDBJ whole genome shotgun (WGS) entry which is preliminary data.</text>
</comment>
<gene>
    <name evidence="3" type="ORF">CTAYLR_007025</name>
</gene>
<organism evidence="3 4">
    <name type="scientific">Chrysophaeum taylorii</name>
    <dbReference type="NCBI Taxonomy" id="2483200"/>
    <lineage>
        <taxon>Eukaryota</taxon>
        <taxon>Sar</taxon>
        <taxon>Stramenopiles</taxon>
        <taxon>Ochrophyta</taxon>
        <taxon>Pelagophyceae</taxon>
        <taxon>Pelagomonadales</taxon>
        <taxon>Pelagomonadaceae</taxon>
        <taxon>Chrysophaeum</taxon>
    </lineage>
</organism>
<evidence type="ECO:0000256" key="1">
    <source>
        <dbReference type="SAM" id="SignalP"/>
    </source>
</evidence>
<dbReference type="AlphaFoldDB" id="A0AAD7XFI1"/>
<accession>A0AAD7XFI1</accession>
<feature type="chain" id="PRO_5042207339" description="Nucleotide-diphospho-sugar transferase domain-containing protein" evidence="1">
    <location>
        <begin position="16"/>
        <end position="378"/>
    </location>
</feature>